<dbReference type="InterPro" id="IPR018368">
    <property type="entry name" value="ClpA/B_CS1"/>
</dbReference>
<dbReference type="PRINTS" id="PR00300">
    <property type="entry name" value="CLPPROTEASEA"/>
</dbReference>
<dbReference type="SMART" id="SM01086">
    <property type="entry name" value="ClpB_D2-small"/>
    <property type="match status" value="1"/>
</dbReference>
<keyword evidence="2" id="KW-0547">Nucleotide-binding</keyword>
<evidence type="ECO:0000259" key="7">
    <source>
        <dbReference type="PROSITE" id="PS51903"/>
    </source>
</evidence>
<dbReference type="GO" id="GO:0005737">
    <property type="term" value="C:cytoplasm"/>
    <property type="evidence" value="ECO:0007669"/>
    <property type="project" value="TreeGrafter"/>
</dbReference>
<dbReference type="Gene3D" id="1.10.8.60">
    <property type="match status" value="2"/>
</dbReference>
<dbReference type="InterPro" id="IPR003959">
    <property type="entry name" value="ATPase_AAA_core"/>
</dbReference>
<dbReference type="GO" id="GO:0034605">
    <property type="term" value="P:cellular response to heat"/>
    <property type="evidence" value="ECO:0007669"/>
    <property type="project" value="TreeGrafter"/>
</dbReference>
<dbReference type="CDD" id="cd19499">
    <property type="entry name" value="RecA-like_ClpB_Hsp104-like"/>
    <property type="match status" value="1"/>
</dbReference>
<evidence type="ECO:0000256" key="2">
    <source>
        <dbReference type="ARBA" id="ARBA00022741"/>
    </source>
</evidence>
<dbReference type="SUPFAM" id="SSF81923">
    <property type="entry name" value="Double Clp-N motif"/>
    <property type="match status" value="1"/>
</dbReference>
<keyword evidence="1 5" id="KW-0677">Repeat</keyword>
<dbReference type="Gene3D" id="4.10.860.10">
    <property type="entry name" value="UVR domain"/>
    <property type="match status" value="1"/>
</dbReference>
<dbReference type="CDD" id="cd00009">
    <property type="entry name" value="AAA"/>
    <property type="match status" value="1"/>
</dbReference>
<dbReference type="FunFam" id="3.40.50.300:FF:000025">
    <property type="entry name" value="ATP-dependent Clp protease subunit"/>
    <property type="match status" value="1"/>
</dbReference>
<dbReference type="Pfam" id="PF07724">
    <property type="entry name" value="AAA_2"/>
    <property type="match status" value="1"/>
</dbReference>
<evidence type="ECO:0000313" key="9">
    <source>
        <dbReference type="Proteomes" id="UP000177376"/>
    </source>
</evidence>
<dbReference type="SUPFAM" id="SSF52540">
    <property type="entry name" value="P-loop containing nucleoside triphosphate hydrolases"/>
    <property type="match status" value="2"/>
</dbReference>
<comment type="caution">
    <text evidence="8">The sequence shown here is derived from an EMBL/GenBank/DDBJ whole genome shotgun (WGS) entry which is preliminary data.</text>
</comment>
<keyword evidence="6" id="KW-0175">Coiled coil</keyword>
<dbReference type="PANTHER" id="PTHR11638">
    <property type="entry name" value="ATP-DEPENDENT CLP PROTEASE"/>
    <property type="match status" value="1"/>
</dbReference>
<dbReference type="InterPro" id="IPR041546">
    <property type="entry name" value="ClpA/ClpB_AAA_lid"/>
</dbReference>
<evidence type="ECO:0000256" key="4">
    <source>
        <dbReference type="ARBA" id="ARBA00023186"/>
    </source>
</evidence>
<dbReference type="InterPro" id="IPR004176">
    <property type="entry name" value="Clp_R_N"/>
</dbReference>
<dbReference type="InterPro" id="IPR019489">
    <property type="entry name" value="Clp_ATPase_C"/>
</dbReference>
<keyword evidence="3" id="KW-0067">ATP-binding</keyword>
<dbReference type="PANTHER" id="PTHR11638:SF18">
    <property type="entry name" value="HEAT SHOCK PROTEIN 104"/>
    <property type="match status" value="1"/>
</dbReference>
<dbReference type="AlphaFoldDB" id="A0A1G1YJ04"/>
<evidence type="ECO:0000256" key="3">
    <source>
        <dbReference type="ARBA" id="ARBA00022840"/>
    </source>
</evidence>
<name>A0A1G1YJ04_9BACT</name>
<dbReference type="InterPro" id="IPR050130">
    <property type="entry name" value="ClpA_ClpB"/>
</dbReference>
<reference evidence="8 9" key="1">
    <citation type="journal article" date="2016" name="Nat. Commun.">
        <title>Thousands of microbial genomes shed light on interconnected biogeochemical processes in an aquifer system.</title>
        <authorList>
            <person name="Anantharaman K."/>
            <person name="Brown C.T."/>
            <person name="Hug L.A."/>
            <person name="Sharon I."/>
            <person name="Castelle C.J."/>
            <person name="Probst A.J."/>
            <person name="Thomas B.C."/>
            <person name="Singh A."/>
            <person name="Wilkins M.J."/>
            <person name="Karaoz U."/>
            <person name="Brodie E.L."/>
            <person name="Williams K.H."/>
            <person name="Hubbard S.S."/>
            <person name="Banfield J.F."/>
        </authorList>
    </citation>
    <scope>NUCLEOTIDE SEQUENCE [LARGE SCALE GENOMIC DNA]</scope>
</reference>
<evidence type="ECO:0000256" key="5">
    <source>
        <dbReference type="PROSITE-ProRule" id="PRU01251"/>
    </source>
</evidence>
<dbReference type="Gene3D" id="3.40.50.300">
    <property type="entry name" value="P-loop containing nucleotide triphosphate hydrolases"/>
    <property type="match status" value="2"/>
</dbReference>
<organism evidence="8 9">
    <name type="scientific">Candidatus Buchananbacteria bacterium RIFCSPLOWO2_01_FULL_39_33</name>
    <dbReference type="NCBI Taxonomy" id="1797543"/>
    <lineage>
        <taxon>Bacteria</taxon>
        <taxon>Candidatus Buchananiibacteriota</taxon>
    </lineage>
</organism>
<evidence type="ECO:0000313" key="8">
    <source>
        <dbReference type="EMBL" id="OGY51447.1"/>
    </source>
</evidence>
<dbReference type="Pfam" id="PF00004">
    <property type="entry name" value="AAA"/>
    <property type="match status" value="1"/>
</dbReference>
<dbReference type="Pfam" id="PF17871">
    <property type="entry name" value="AAA_lid_9"/>
    <property type="match status" value="1"/>
</dbReference>
<dbReference type="InterPro" id="IPR036628">
    <property type="entry name" value="Clp_N_dom_sf"/>
</dbReference>
<dbReference type="SMART" id="SM00382">
    <property type="entry name" value="AAA"/>
    <property type="match status" value="2"/>
</dbReference>
<accession>A0A1G1YJ04</accession>
<evidence type="ECO:0000256" key="1">
    <source>
        <dbReference type="ARBA" id="ARBA00022737"/>
    </source>
</evidence>
<dbReference type="FunFam" id="3.40.50.300:FF:000010">
    <property type="entry name" value="Chaperone clpB 1, putative"/>
    <property type="match status" value="1"/>
</dbReference>
<dbReference type="GO" id="GO:0005524">
    <property type="term" value="F:ATP binding"/>
    <property type="evidence" value="ECO:0007669"/>
    <property type="project" value="UniProtKB-KW"/>
</dbReference>
<proteinExistence type="predicted"/>
<gene>
    <name evidence="8" type="ORF">A3A02_04645</name>
</gene>
<evidence type="ECO:0000256" key="6">
    <source>
        <dbReference type="SAM" id="Coils"/>
    </source>
</evidence>
<keyword evidence="4" id="KW-0143">Chaperone</keyword>
<dbReference type="EMBL" id="MHIM01000036">
    <property type="protein sequence ID" value="OGY51447.1"/>
    <property type="molecule type" value="Genomic_DNA"/>
</dbReference>
<dbReference type="Gene3D" id="1.10.1780.10">
    <property type="entry name" value="Clp, N-terminal domain"/>
    <property type="match status" value="1"/>
</dbReference>
<dbReference type="InterPro" id="IPR003593">
    <property type="entry name" value="AAA+_ATPase"/>
</dbReference>
<dbReference type="PROSITE" id="PS51903">
    <property type="entry name" value="CLP_R"/>
    <property type="match status" value="1"/>
</dbReference>
<dbReference type="InterPro" id="IPR001270">
    <property type="entry name" value="ClpA/B"/>
</dbReference>
<dbReference type="InterPro" id="IPR027417">
    <property type="entry name" value="P-loop_NTPase"/>
</dbReference>
<dbReference type="Proteomes" id="UP000177376">
    <property type="component" value="Unassembled WGS sequence"/>
</dbReference>
<dbReference type="GO" id="GO:0016887">
    <property type="term" value="F:ATP hydrolysis activity"/>
    <property type="evidence" value="ECO:0007669"/>
    <property type="project" value="InterPro"/>
</dbReference>
<protein>
    <recommendedName>
        <fullName evidence="7">Clp R domain-containing protein</fullName>
    </recommendedName>
</protein>
<sequence length="838" mass="93522">MPDIFEKFSNNYKKSLKAAAELAAELQHGLIDPRHILYGLISKKGSVGAELFTSLEIKADEIRNNIAKSSLMNSQLDLKTTPKFSDSAKLLVQKSIKIAYLNQHKYVGTEHLLAAILEANDPAIEKLFQLLKISRNEITQRIKAALKSASKIPDLIETFKVIKEERESDNDDSDDYDYNYNRQRQSILDLFGVELTAKCRQARIDPVIGRTEEIMRIIHILSRRNKNNPIILGEPGVGKTAIVEGLARKIFQEEVPAALLNKKIYALDLTATVAGTMYRGEFENRIKQIIDEVRNRPEVILFIDEIHNIVGTGSASGSMDAANILKPALARGEIRCIGATTFHDYRKSIENDPALDRRFQLVKLAEPTARQAKEILSGIKNHFENFHRVEITEEAINSAIELSQRYLTDKFLPDKAIDLIDEAGAAIRVNKKPSLLEQKIKKLKSDIDDILKKKNRAVIEENYDLAIKFKSQGQQLEDELIKLQHKIESQKDKIIGQITGPDIARIVAKSTGIPVENLLASEKNKIVGLGNLLQKKIIGQNRALDSIAQFIKRAKAGLTPENKPLASFLLVGPSGTGKTHTARILAEELFGSSEALIKIDMSEYSEKFNTSKLIGAPAGYVGYKESGQLTEKVKYKPYSLVLFDEIEKANPEVFDLLLQVLEDGYLTDAAGTRINFRNTIIIMTSNLGSNYFLSKGDSIGFEAGADGNLKNKLEEKIMAEVKDFFKIEFINRLDEIIYFSPLGPNELEKIAKLELDDLIQRLSKKRIQVELDHSAIKVIAQASQPDEQGARGIKKTIQKMIESPISQKILDNEITAGGLIKISGHNGKIEIITPVPGL</sequence>
<dbReference type="PROSITE" id="PS00870">
    <property type="entry name" value="CLPAB_1"/>
    <property type="match status" value="1"/>
</dbReference>
<feature type="domain" description="Clp R" evidence="7">
    <location>
        <begin position="5"/>
        <end position="148"/>
    </location>
</feature>
<dbReference type="Pfam" id="PF02861">
    <property type="entry name" value="Clp_N"/>
    <property type="match status" value="1"/>
</dbReference>
<dbReference type="Pfam" id="PF10431">
    <property type="entry name" value="ClpB_D2-small"/>
    <property type="match status" value="1"/>
</dbReference>
<feature type="coiled-coil region" evidence="6">
    <location>
        <begin position="440"/>
        <end position="493"/>
    </location>
</feature>